<evidence type="ECO:0000256" key="4">
    <source>
        <dbReference type="ARBA" id="ARBA00022840"/>
    </source>
</evidence>
<reference evidence="9" key="1">
    <citation type="journal article" date="2018" name="Nat. Microbiol.">
        <title>Leveraging single-cell genomics to expand the fungal tree of life.</title>
        <authorList>
            <person name="Ahrendt S.R."/>
            <person name="Quandt C.A."/>
            <person name="Ciobanu D."/>
            <person name="Clum A."/>
            <person name="Salamov A."/>
            <person name="Andreopoulos B."/>
            <person name="Cheng J.F."/>
            <person name="Woyke T."/>
            <person name="Pelin A."/>
            <person name="Henrissat B."/>
            <person name="Reynolds N.K."/>
            <person name="Benny G.L."/>
            <person name="Smith M.E."/>
            <person name="James T.Y."/>
            <person name="Grigoriev I.V."/>
        </authorList>
    </citation>
    <scope>NUCLEOTIDE SEQUENCE [LARGE SCALE GENOMIC DNA]</scope>
    <source>
        <strain evidence="9">RSA 468</strain>
    </source>
</reference>
<evidence type="ECO:0000313" key="9">
    <source>
        <dbReference type="Proteomes" id="UP000268162"/>
    </source>
</evidence>
<dbReference type="InterPro" id="IPR044742">
    <property type="entry name" value="DEAD/DEAH_RhlB"/>
</dbReference>
<gene>
    <name evidence="8" type="ORF">BJ085DRAFT_17902</name>
</gene>
<dbReference type="PANTHER" id="PTHR24031">
    <property type="entry name" value="RNA HELICASE"/>
    <property type="match status" value="1"/>
</dbReference>
<dbReference type="EMBL" id="ML002406">
    <property type="protein sequence ID" value="RKP38085.1"/>
    <property type="molecule type" value="Genomic_DNA"/>
</dbReference>
<evidence type="ECO:0000259" key="7">
    <source>
        <dbReference type="PROSITE" id="PS51192"/>
    </source>
</evidence>
<evidence type="ECO:0000256" key="6">
    <source>
        <dbReference type="RuleBase" id="RU365068"/>
    </source>
</evidence>
<dbReference type="InterPro" id="IPR025313">
    <property type="entry name" value="SPB4-like_CTE"/>
</dbReference>
<dbReference type="InterPro" id="IPR027417">
    <property type="entry name" value="P-loop_NTPase"/>
</dbReference>
<keyword evidence="5 6" id="KW-0694">RNA-binding</keyword>
<dbReference type="Pfam" id="PF00270">
    <property type="entry name" value="DEAD"/>
    <property type="match status" value="1"/>
</dbReference>
<dbReference type="EC" id="3.6.4.13" evidence="6"/>
<accession>A0A4P9ZWN6</accession>
<evidence type="ECO:0000256" key="5">
    <source>
        <dbReference type="ARBA" id="ARBA00022884"/>
    </source>
</evidence>
<protein>
    <recommendedName>
        <fullName evidence="6">ATP-dependent RNA helicase</fullName>
        <ecNumber evidence="6">3.6.4.13</ecNumber>
    </recommendedName>
</protein>
<comment type="function">
    <text evidence="6">RNA helicase.</text>
</comment>
<dbReference type="AlphaFoldDB" id="A0A4P9ZWN6"/>
<dbReference type="CDD" id="cd00268">
    <property type="entry name" value="DEADc"/>
    <property type="match status" value="1"/>
</dbReference>
<sequence>MRVPEEAELLTVDDLDISDPLKGALSELGIHSLTDVQATAIPLALQGEDLTVTSPANSGKTLAYLIPVVARIVALMIRPRQGLRALIICHTPDRAVAVYRVLKHLAADLKLGVWLATETGTQASQEERLRSGVNILVATAPRFVKLMRAIPDLHLKAVQCLVVDETDSLLTDTKATESLQHILKHLPITKRRQTLQFSTQAVNPPAKTVLERRLTRKDTQSIEVIPSLISADVSSAKKKTVVPTDDLPHVAYTVCTVDQRLPLLRRIHQLHASDKLLVLFTNDKLAQFYSALLQNEGVPVTTVLESKPAGTRSDSLAEFESASTAGLLITTAALAAQWSYLPTTQWVIQFETLDDIDLSRRLLASTSGSSSPSPQHLLLLLENESPKYLTHLKKAGISTEAMSCKIPTPLVVEWQSPKAYVHKIHWMYTMAHEAYRNFIRAYNSYQHQDVFSTKDLPLPQLKQAFCLDILPQVPLEGTASKLTMKVPHFKRRRMM</sequence>
<keyword evidence="3 6" id="KW-0347">Helicase</keyword>
<evidence type="ECO:0000256" key="2">
    <source>
        <dbReference type="ARBA" id="ARBA00022801"/>
    </source>
</evidence>
<dbReference type="SMART" id="SM01178">
    <property type="entry name" value="DUF4217"/>
    <property type="match status" value="1"/>
</dbReference>
<dbReference type="PROSITE" id="PS51192">
    <property type="entry name" value="HELICASE_ATP_BIND_1"/>
    <property type="match status" value="1"/>
</dbReference>
<comment type="catalytic activity">
    <reaction evidence="6">
        <text>ATP + H2O = ADP + phosphate + H(+)</text>
        <dbReference type="Rhea" id="RHEA:13065"/>
        <dbReference type="ChEBI" id="CHEBI:15377"/>
        <dbReference type="ChEBI" id="CHEBI:15378"/>
        <dbReference type="ChEBI" id="CHEBI:30616"/>
        <dbReference type="ChEBI" id="CHEBI:43474"/>
        <dbReference type="ChEBI" id="CHEBI:456216"/>
        <dbReference type="EC" id="3.6.4.13"/>
    </reaction>
</comment>
<keyword evidence="9" id="KW-1185">Reference proteome</keyword>
<keyword evidence="1 6" id="KW-0547">Nucleotide-binding</keyword>
<evidence type="ECO:0000256" key="1">
    <source>
        <dbReference type="ARBA" id="ARBA00022741"/>
    </source>
</evidence>
<dbReference type="STRING" id="215637.A0A4P9ZWN6"/>
<name>A0A4P9ZWN6_9FUNG</name>
<comment type="domain">
    <text evidence="6">The Q motif is unique to and characteristic of the DEAD box family of RNA helicases and controls ATP binding and hydrolysis.</text>
</comment>
<dbReference type="GO" id="GO:0003723">
    <property type="term" value="F:RNA binding"/>
    <property type="evidence" value="ECO:0007669"/>
    <property type="project" value="UniProtKB-UniRule"/>
</dbReference>
<dbReference type="Pfam" id="PF13959">
    <property type="entry name" value="CTE_SPB4"/>
    <property type="match status" value="1"/>
</dbReference>
<dbReference type="Proteomes" id="UP000268162">
    <property type="component" value="Unassembled WGS sequence"/>
</dbReference>
<dbReference type="GO" id="GO:0003724">
    <property type="term" value="F:RNA helicase activity"/>
    <property type="evidence" value="ECO:0007669"/>
    <property type="project" value="UniProtKB-EC"/>
</dbReference>
<comment type="similarity">
    <text evidence="6">Belongs to the DEAD box helicase family.</text>
</comment>
<dbReference type="GO" id="GO:0016787">
    <property type="term" value="F:hydrolase activity"/>
    <property type="evidence" value="ECO:0007669"/>
    <property type="project" value="UniProtKB-KW"/>
</dbReference>
<proteinExistence type="inferred from homology"/>
<dbReference type="Gene3D" id="3.40.50.300">
    <property type="entry name" value="P-loop containing nucleotide triphosphate hydrolases"/>
    <property type="match status" value="1"/>
</dbReference>
<evidence type="ECO:0000313" key="8">
    <source>
        <dbReference type="EMBL" id="RKP38085.1"/>
    </source>
</evidence>
<dbReference type="SMART" id="SM00487">
    <property type="entry name" value="DEXDc"/>
    <property type="match status" value="1"/>
</dbReference>
<evidence type="ECO:0000256" key="3">
    <source>
        <dbReference type="ARBA" id="ARBA00022806"/>
    </source>
</evidence>
<dbReference type="OrthoDB" id="1191041at2759"/>
<keyword evidence="2 6" id="KW-0378">Hydrolase</keyword>
<keyword evidence="4 6" id="KW-0067">ATP-binding</keyword>
<dbReference type="InterPro" id="IPR011545">
    <property type="entry name" value="DEAD/DEAH_box_helicase_dom"/>
</dbReference>
<organism evidence="8 9">
    <name type="scientific">Dimargaris cristalligena</name>
    <dbReference type="NCBI Taxonomy" id="215637"/>
    <lineage>
        <taxon>Eukaryota</taxon>
        <taxon>Fungi</taxon>
        <taxon>Fungi incertae sedis</taxon>
        <taxon>Zoopagomycota</taxon>
        <taxon>Kickxellomycotina</taxon>
        <taxon>Dimargaritomycetes</taxon>
        <taxon>Dimargaritales</taxon>
        <taxon>Dimargaritaceae</taxon>
        <taxon>Dimargaris</taxon>
    </lineage>
</organism>
<feature type="domain" description="Helicase ATP-binding" evidence="7">
    <location>
        <begin position="41"/>
        <end position="198"/>
    </location>
</feature>
<dbReference type="GO" id="GO:0005524">
    <property type="term" value="F:ATP binding"/>
    <property type="evidence" value="ECO:0007669"/>
    <property type="project" value="UniProtKB-UniRule"/>
</dbReference>
<dbReference type="InterPro" id="IPR014001">
    <property type="entry name" value="Helicase_ATP-bd"/>
</dbReference>
<dbReference type="SUPFAM" id="SSF52540">
    <property type="entry name" value="P-loop containing nucleoside triphosphate hydrolases"/>
    <property type="match status" value="2"/>
</dbReference>